<gene>
    <name evidence="9" type="ORF">EZJ44_02610</name>
</gene>
<feature type="domain" description="Glutamate-ammonia ligase adenylyltransferase repeated" evidence="7">
    <location>
        <begin position="603"/>
        <end position="837"/>
    </location>
</feature>
<keyword evidence="1 9" id="KW-0808">Transferase</keyword>
<evidence type="ECO:0000259" key="7">
    <source>
        <dbReference type="Pfam" id="PF03710"/>
    </source>
</evidence>
<dbReference type="Gene3D" id="3.30.460.10">
    <property type="entry name" value="Beta Polymerase, domain 2"/>
    <property type="match status" value="2"/>
</dbReference>
<dbReference type="Gene3D" id="1.20.120.330">
    <property type="entry name" value="Nucleotidyltransferases domain 2"/>
    <property type="match status" value="2"/>
</dbReference>
<dbReference type="InterPro" id="IPR043519">
    <property type="entry name" value="NT_sf"/>
</dbReference>
<dbReference type="GO" id="GO:0000820">
    <property type="term" value="P:regulation of glutamine family amino acid metabolic process"/>
    <property type="evidence" value="ECO:0007669"/>
    <property type="project" value="TreeGrafter"/>
</dbReference>
<evidence type="ECO:0000259" key="8">
    <source>
        <dbReference type="Pfam" id="PF08335"/>
    </source>
</evidence>
<dbReference type="AlphaFoldDB" id="A0A4Q9V149"/>
<organism evidence="9 10">
    <name type="scientific">Arcanobacterium bovis</name>
    <dbReference type="NCBI Taxonomy" id="2529275"/>
    <lineage>
        <taxon>Bacteria</taxon>
        <taxon>Bacillati</taxon>
        <taxon>Actinomycetota</taxon>
        <taxon>Actinomycetes</taxon>
        <taxon>Actinomycetales</taxon>
        <taxon>Actinomycetaceae</taxon>
        <taxon>Arcanobacterium</taxon>
    </lineage>
</organism>
<evidence type="ECO:0000313" key="10">
    <source>
        <dbReference type="Proteomes" id="UP000293036"/>
    </source>
</evidence>
<proteinExistence type="predicted"/>
<reference evidence="9 10" key="1">
    <citation type="submission" date="2019-02" db="EMBL/GenBank/DDBJ databases">
        <title>Arcanobacterium bovis sp. nov., isolated from the milk of a cow with mastitis.</title>
        <authorList>
            <person name="Sammra O."/>
            <person name="Foster G."/>
            <person name="Hassan A."/>
            <person name="Alssahen M."/>
            <person name="Laemmler C."/>
            <person name="Borowiak M."/>
            <person name="Malorny B."/>
            <person name="Abdulmawjood A."/>
        </authorList>
    </citation>
    <scope>NUCLEOTIDE SEQUENCE [LARGE SCALE GENOMIC DNA]</scope>
    <source>
        <strain evidence="9 10">C605018/01/1</strain>
    </source>
</reference>
<dbReference type="RefSeq" id="WP_131279842.1">
    <property type="nucleotide sequence ID" value="NZ_JBHSLR010000009.1"/>
</dbReference>
<dbReference type="EC" id="2.7.7.42" evidence="9"/>
<feature type="domain" description="Glutamate-ammonia ligase adenylyltransferase repeated" evidence="7">
    <location>
        <begin position="86"/>
        <end position="333"/>
    </location>
</feature>
<keyword evidence="3" id="KW-0547">Nucleotide-binding</keyword>
<dbReference type="Pfam" id="PF08335">
    <property type="entry name" value="GlnD_UR_UTase"/>
    <property type="match status" value="2"/>
</dbReference>
<dbReference type="NCBIfam" id="NF010707">
    <property type="entry name" value="PRK14109.1"/>
    <property type="match status" value="1"/>
</dbReference>
<accession>A0A4Q9V149</accession>
<keyword evidence="10" id="KW-1185">Reference proteome</keyword>
<keyword evidence="5" id="KW-0460">Magnesium</keyword>
<dbReference type="InterPro" id="IPR013546">
    <property type="entry name" value="PII_UdlTrfase/GS_AdlTrfase"/>
</dbReference>
<dbReference type="PANTHER" id="PTHR30621:SF0">
    <property type="entry name" value="BIFUNCTIONAL GLUTAMINE SYNTHETASE ADENYLYLTRANSFERASE_ADENYLYL-REMOVING ENZYME"/>
    <property type="match status" value="1"/>
</dbReference>
<keyword evidence="4" id="KW-0067">ATP-binding</keyword>
<evidence type="ECO:0000256" key="4">
    <source>
        <dbReference type="ARBA" id="ARBA00022840"/>
    </source>
</evidence>
<sequence>MNRIESQHAQLIRAGFMDTDKAQRLLADPNLSDVDQSWLIKHAGDSADPDLALLAYLRLLESARIHGKAAMDALYVTCEEETACRRLFAILGMSSALGDYLIAHPANVHILQDYKIGSYPLETTLVSEQEAAVAAVHGVVNNNGDAVSTLSCDDAIAAVRAHYWYRMIQLAAVDLTEPHAGETMPQVARCVSDVIGGVFQAGLAVARAHISRAQDVGFTVIAMGKTGAREVNYISDVDVIYVARAIDPELDDASMLNIATQIANFLQKLVSMPASEPALWEIDPNLRPEGKDGPLVRTLDSHIAYYKRWAQDWEFQALLKARPIAGDCELGANYICALQPMVWQASERPNFVEDSRAMRRRVEDLVPKKDADNELKLGRGGLRDVEFTVQLLQLVHGRLDENLRVRPTLDGLRALSEGGYVSRNSAQELSQSYKFLRALEHRIQLYRFRRSHLVPNSEQELRRIARALQGYDLATAEDLKHYFHKVQRRVRELHLEIYYRPLLPEVAKLSTEDISLNSQAAQARLAAIGYRDPVGALNHIRALTSGISRTVMIQRQLLPVMIGWFAEGAEPDQGLRSFRIISEQMGSTSWYMRTLRDSALCAERLARLLASSRYITQALPSLPESITWLDGESQLVARSFSELERELESLLSRREGSQEIALAGRYLRRKELLRIAMAQVLGLADGSTTQRAISYAADIAIEAALRAARAKTSDELGEVPIHFAVIAMGRFGGQELSYASDADVIFIHEALPGVEQETADVFANSLARNLIALLNFTAQEPVLPVDADLRPEGKNGPLSRSISSCRAYYDRWVDTWEKQALLRARYCVGSHELAQKFFAMIDPLRYPEDGLDAAQLREIRMLKARMERERMPRGVDPTRQVKLGRGGLSDVEWCAQLLQLNHAHQFPQLRSTDTISVLKEAASQQLLDHDDARKLICAWELASQLRDLNVLGTGRTQGAKIDVVPHESTELGIIAALLGYPLDKRHDVAEDYLRAARQARKVCERVFYGED</sequence>
<comment type="caution">
    <text evidence="9">The sequence shown here is derived from an EMBL/GenBank/DDBJ whole genome shotgun (WGS) entry which is preliminary data.</text>
</comment>
<feature type="domain" description="PII-uridylyltransferase/Glutamine-synthetase adenylyltransferase" evidence="8">
    <location>
        <begin position="356"/>
        <end position="495"/>
    </location>
</feature>
<dbReference type="GO" id="GO:0008882">
    <property type="term" value="F:[glutamate-ammonia-ligase] adenylyltransferase activity"/>
    <property type="evidence" value="ECO:0007669"/>
    <property type="project" value="UniProtKB-EC"/>
</dbReference>
<feature type="domain" description="PII-uridylyltransferase/Glutamine-synthetase adenylyltransferase" evidence="8">
    <location>
        <begin position="865"/>
        <end position="1006"/>
    </location>
</feature>
<dbReference type="CDD" id="cd05401">
    <property type="entry name" value="NT_GlnE_GlnD_like"/>
    <property type="match status" value="2"/>
</dbReference>
<dbReference type="PANTHER" id="PTHR30621">
    <property type="entry name" value="GLUTAMINE SYNTHETASE ADENYLYLTRANSFERASE"/>
    <property type="match status" value="1"/>
</dbReference>
<dbReference type="InterPro" id="IPR023057">
    <property type="entry name" value="GlnE"/>
</dbReference>
<keyword evidence="2 9" id="KW-0548">Nucleotidyltransferase</keyword>
<dbReference type="OrthoDB" id="9759366at2"/>
<dbReference type="EC" id="2.7.7.89" evidence="9"/>
<dbReference type="Proteomes" id="UP000293036">
    <property type="component" value="Unassembled WGS sequence"/>
</dbReference>
<evidence type="ECO:0000256" key="6">
    <source>
        <dbReference type="ARBA" id="ARBA00023268"/>
    </source>
</evidence>
<dbReference type="GO" id="GO:0005829">
    <property type="term" value="C:cytosol"/>
    <property type="evidence" value="ECO:0007669"/>
    <property type="project" value="TreeGrafter"/>
</dbReference>
<dbReference type="GO" id="GO:0005524">
    <property type="term" value="F:ATP binding"/>
    <property type="evidence" value="ECO:0007669"/>
    <property type="project" value="UniProtKB-KW"/>
</dbReference>
<keyword evidence="6" id="KW-0511">Multifunctional enzyme</keyword>
<dbReference type="Pfam" id="PF03710">
    <property type="entry name" value="GlnE"/>
    <property type="match status" value="2"/>
</dbReference>
<name>A0A4Q9V149_9ACTO</name>
<dbReference type="InterPro" id="IPR005190">
    <property type="entry name" value="GlnE_rpt_dom"/>
</dbReference>
<protein>
    <submittedName>
        <fullName evidence="9">Bifunctional [glutamine synthetase] adenylyltransferase/[glutamine synthetase]-adenylyl-L-tyrosine phosphorylase</fullName>
        <ecNumber evidence="9">2.7.7.42</ecNumber>
        <ecNumber evidence="9">2.7.7.89</ecNumber>
    </submittedName>
</protein>
<dbReference type="GO" id="GO:0047388">
    <property type="term" value="F:[glutamine synthetase]-adenylyl-L-tyrosine phosphorylase activity"/>
    <property type="evidence" value="ECO:0007669"/>
    <property type="project" value="UniProtKB-EC"/>
</dbReference>
<evidence type="ECO:0000256" key="5">
    <source>
        <dbReference type="ARBA" id="ARBA00022842"/>
    </source>
</evidence>
<evidence type="ECO:0000256" key="2">
    <source>
        <dbReference type="ARBA" id="ARBA00022695"/>
    </source>
</evidence>
<evidence type="ECO:0000256" key="3">
    <source>
        <dbReference type="ARBA" id="ARBA00022741"/>
    </source>
</evidence>
<dbReference type="SUPFAM" id="SSF81593">
    <property type="entry name" value="Nucleotidyltransferase substrate binding subunit/domain"/>
    <property type="match status" value="2"/>
</dbReference>
<evidence type="ECO:0000256" key="1">
    <source>
        <dbReference type="ARBA" id="ARBA00022679"/>
    </source>
</evidence>
<evidence type="ECO:0000313" key="9">
    <source>
        <dbReference type="EMBL" id="TBW22814.1"/>
    </source>
</evidence>
<dbReference type="EMBL" id="SJDT01000002">
    <property type="protein sequence ID" value="TBW22814.1"/>
    <property type="molecule type" value="Genomic_DNA"/>
</dbReference>
<dbReference type="SUPFAM" id="SSF81301">
    <property type="entry name" value="Nucleotidyltransferase"/>
    <property type="match status" value="2"/>
</dbReference>